<feature type="region of interest" description="Disordered" evidence="11">
    <location>
        <begin position="50"/>
        <end position="153"/>
    </location>
</feature>
<sequence length="371" mass="38075">MSLAISSNSTASLQPSSFSPSQQQALSTLIMSMLTFCIQRMVSDMMQAANQSSNGFQPPNETSLSPSPSTPTSNQPYSTNPGGQYGNGNGNGNGHNGNGGGGNGSSYSGTGNGSTTTNQTYPTTNSQTSGNHVTPSSTGTQAPLPPGKVVTAPAGIQNKPIVVHKGEVFDGKGQTYIGGPGLGDGSQNEHQQPLFVVEDGGSLCNVQMDGGGDGVHFMGSGRMVNCVNKNVSEDAITVNGAGNNAHDSKIAGCGETINGRPKVEIINCTFNNASDKVVQDNGSADVVMSGVTVNGAGKVFRTNGGHDDIDSTLEIENCQFNQIKESVFRTDAPNSTVKMSNLTTDAPDEVIAPNASQAVGATRIGYKPYTG</sequence>
<dbReference type="EMBL" id="LT853885">
    <property type="protein sequence ID" value="SMR03970.1"/>
    <property type="molecule type" value="Genomic_DNA"/>
</dbReference>
<dbReference type="eggNOG" id="COG5297">
    <property type="taxonomic scope" value="Bacteria"/>
</dbReference>
<evidence type="ECO:0000256" key="11">
    <source>
        <dbReference type="SAM" id="MobiDB-lite"/>
    </source>
</evidence>
<accession>A0A1Y6HNZ9</accession>
<name>A0A1Y6HNZ9_9XANT</name>
<reference evidence="12 13" key="1">
    <citation type="submission" date="2017-05" db="EMBL/GenBank/DDBJ databases">
        <authorList>
            <person name="Song R."/>
            <person name="Chenine A.L."/>
            <person name="Ruprecht R.M."/>
        </authorList>
    </citation>
    <scope>NUCLEOTIDE SEQUENCE [LARGE SCALE GENOMIC DNA]</scope>
    <source>
        <strain evidence="12">PD5205</strain>
    </source>
</reference>
<keyword evidence="9 10" id="KW-0456">Lyase</keyword>
<gene>
    <name evidence="12" type="primary">hrpW</name>
    <name evidence="12" type="ORF">PD5205_02680</name>
</gene>
<evidence type="ECO:0000256" key="6">
    <source>
        <dbReference type="ARBA" id="ARBA00022525"/>
    </source>
</evidence>
<dbReference type="InterPro" id="IPR004898">
    <property type="entry name" value="Pectate_lyase_PlyH/PlyE-like"/>
</dbReference>
<keyword evidence="6 10" id="KW-0964">Secreted</keyword>
<evidence type="ECO:0000256" key="4">
    <source>
        <dbReference type="ARBA" id="ARBA00006463"/>
    </source>
</evidence>
<dbReference type="OrthoDB" id="4298856at2"/>
<evidence type="ECO:0000313" key="13">
    <source>
        <dbReference type="Proteomes" id="UP000195953"/>
    </source>
</evidence>
<dbReference type="SUPFAM" id="SSF51126">
    <property type="entry name" value="Pectin lyase-like"/>
    <property type="match status" value="1"/>
</dbReference>
<feature type="compositionally biased region" description="Low complexity" evidence="11">
    <location>
        <begin position="58"/>
        <end position="82"/>
    </location>
</feature>
<dbReference type="AlphaFoldDB" id="A0A1Y6HNZ9"/>
<evidence type="ECO:0000256" key="9">
    <source>
        <dbReference type="ARBA" id="ARBA00023239"/>
    </source>
</evidence>
<comment type="subcellular location">
    <subcellularLocation>
        <location evidence="3 10">Secreted</location>
    </subcellularLocation>
</comment>
<comment type="catalytic activity">
    <reaction evidence="1 10">
        <text>Eliminative cleavage of (1-&gt;4)-alpha-D-galacturonan to give oligosaccharides with 4-deoxy-alpha-D-galact-4-enuronosyl groups at their non-reducing ends.</text>
        <dbReference type="EC" id="4.2.2.2"/>
    </reaction>
</comment>
<feature type="compositionally biased region" description="Low complexity" evidence="11">
    <location>
        <begin position="105"/>
        <end position="129"/>
    </location>
</feature>
<evidence type="ECO:0000256" key="10">
    <source>
        <dbReference type="RuleBase" id="RU367009"/>
    </source>
</evidence>
<evidence type="ECO:0000256" key="7">
    <source>
        <dbReference type="ARBA" id="ARBA00022729"/>
    </source>
</evidence>
<dbReference type="EC" id="4.2.2.2" evidence="5 10"/>
<dbReference type="InterPro" id="IPR011050">
    <property type="entry name" value="Pectin_lyase_fold/virulence"/>
</dbReference>
<dbReference type="STRING" id="48664.BER92_12965"/>
<organism evidence="12 13">
    <name type="scientific">Xanthomonas fragariae</name>
    <dbReference type="NCBI Taxonomy" id="48664"/>
    <lineage>
        <taxon>Bacteria</taxon>
        <taxon>Pseudomonadati</taxon>
        <taxon>Pseudomonadota</taxon>
        <taxon>Gammaproteobacteria</taxon>
        <taxon>Lysobacterales</taxon>
        <taxon>Lysobacteraceae</taxon>
        <taxon>Xanthomonas</taxon>
    </lineage>
</organism>
<evidence type="ECO:0000256" key="5">
    <source>
        <dbReference type="ARBA" id="ARBA00012272"/>
    </source>
</evidence>
<dbReference type="GO" id="GO:0005576">
    <property type="term" value="C:extracellular region"/>
    <property type="evidence" value="ECO:0007669"/>
    <property type="project" value="UniProtKB-SubCell"/>
</dbReference>
<comment type="function">
    <text evidence="10">Catalyzes the depolymerization of both polygalacturonate and pectins of methyl esterification degree from 22 to 89%, with an endo mode of action. In contrast to the majority of pectate lyases, displays high activity on highly methylated pectins.</text>
</comment>
<protein>
    <recommendedName>
        <fullName evidence="5 10">Pectate lyase</fullName>
        <ecNumber evidence="5 10">4.2.2.2</ecNumber>
    </recommendedName>
</protein>
<feature type="compositionally biased region" description="Gly residues" evidence="11">
    <location>
        <begin position="83"/>
        <end position="104"/>
    </location>
</feature>
<dbReference type="InterPro" id="IPR012334">
    <property type="entry name" value="Pectin_lyas_fold"/>
</dbReference>
<dbReference type="PANTHER" id="PTHR33407:SF9">
    <property type="entry name" value="PECTATE LYASE F-RELATED"/>
    <property type="match status" value="1"/>
</dbReference>
<feature type="compositionally biased region" description="Polar residues" evidence="11">
    <location>
        <begin position="130"/>
        <end position="141"/>
    </location>
</feature>
<comment type="similarity">
    <text evidence="4 10">Belongs to the polysaccharide lyase 3 family.</text>
</comment>
<evidence type="ECO:0000256" key="1">
    <source>
        <dbReference type="ARBA" id="ARBA00000695"/>
    </source>
</evidence>
<dbReference type="Pfam" id="PF03211">
    <property type="entry name" value="Pectate_lyase"/>
    <property type="match status" value="1"/>
</dbReference>
<evidence type="ECO:0000256" key="8">
    <source>
        <dbReference type="ARBA" id="ARBA00022837"/>
    </source>
</evidence>
<evidence type="ECO:0000256" key="3">
    <source>
        <dbReference type="ARBA" id="ARBA00004613"/>
    </source>
</evidence>
<dbReference type="PANTHER" id="PTHR33407">
    <property type="entry name" value="PECTATE LYASE F-RELATED"/>
    <property type="match status" value="1"/>
</dbReference>
<keyword evidence="8 10" id="KW-0106">Calcium</keyword>
<keyword evidence="7" id="KW-0732">Signal</keyword>
<dbReference type="GO" id="GO:0030570">
    <property type="term" value="F:pectate lyase activity"/>
    <property type="evidence" value="ECO:0007669"/>
    <property type="project" value="UniProtKB-UniRule"/>
</dbReference>
<evidence type="ECO:0000313" key="12">
    <source>
        <dbReference type="EMBL" id="SMR03970.1"/>
    </source>
</evidence>
<proteinExistence type="inferred from homology"/>
<comment type="cofactor">
    <cofactor evidence="2 10">
        <name>Ca(2+)</name>
        <dbReference type="ChEBI" id="CHEBI:29108"/>
    </cofactor>
</comment>
<dbReference type="Proteomes" id="UP000195953">
    <property type="component" value="Chromosome 1"/>
</dbReference>
<evidence type="ECO:0000256" key="2">
    <source>
        <dbReference type="ARBA" id="ARBA00001913"/>
    </source>
</evidence>
<dbReference type="Gene3D" id="2.160.20.10">
    <property type="entry name" value="Single-stranded right-handed beta-helix, Pectin lyase-like"/>
    <property type="match status" value="1"/>
</dbReference>